<evidence type="ECO:0000256" key="12">
    <source>
        <dbReference type="SAM" id="MobiDB-lite"/>
    </source>
</evidence>
<dbReference type="InterPro" id="IPR033351">
    <property type="entry name" value="POC5"/>
</dbReference>
<evidence type="ECO:0000256" key="11">
    <source>
        <dbReference type="SAM" id="Coils"/>
    </source>
</evidence>
<dbReference type="EMBL" id="BEGY01000156">
    <property type="protein sequence ID" value="GAX85222.1"/>
    <property type="molecule type" value="Genomic_DNA"/>
</dbReference>
<gene>
    <name evidence="13" type="ORF">CEUSTIGMA_g12642.t1</name>
</gene>
<feature type="region of interest" description="Disordered" evidence="12">
    <location>
        <begin position="449"/>
        <end position="479"/>
    </location>
</feature>
<keyword evidence="5" id="KW-0677">Repeat</keyword>
<dbReference type="AlphaFoldDB" id="A0A250XQK8"/>
<sequence length="479" mass="51607">MSASLTPGLEVFTSRSPIWIGVSEPLVLNASSHQPSGRNLSTDSCPHENALVRRHERDEEESGGAVLDTTPLLDNNGPFPSLGTTVEGLTMQQILDIDIENLAMKIDKHHCHTKKAVLDHFMESKTRMLASQVQAVEEERKAGQRQLAIKQSEVELLREELYHSGNRGTRLSGFVTRLTAAYDLSKHRMRTLSLLHRAFRSWCHYVFIAVRARRRMERAIQWHSMELLQRKVLREWFRVAMQMHRVTLHNRYMSDLEAASGDMASQYEGQLETLREQLKSVHQQLSQEATARELLEENMKQAFMRGVCALNIEAMSIMKRGAPPGGANPVPILVSAAGGGTAAAAVPTSSGALGSGRSPYVPTEGPSTAGTAGKVSPTSFQQGSGAYFMAASPSPQTSIPAVVPQHPVKQPAANSSTGGPVLVSGGVTHSAQSYYQPGLPKVTVTRAPGGAVGSTAGSAGGGGDMMPKPRTAVPAPAPR</sequence>
<proteinExistence type="inferred from homology"/>
<feature type="coiled-coil region" evidence="11">
    <location>
        <begin position="264"/>
        <end position="291"/>
    </location>
</feature>
<dbReference type="GO" id="GO:0005814">
    <property type="term" value="C:centriole"/>
    <property type="evidence" value="ECO:0007669"/>
    <property type="project" value="UniProtKB-SubCell"/>
</dbReference>
<evidence type="ECO:0000256" key="4">
    <source>
        <dbReference type="ARBA" id="ARBA00022490"/>
    </source>
</evidence>
<organism evidence="13 14">
    <name type="scientific">Chlamydomonas eustigma</name>
    <dbReference type="NCBI Taxonomy" id="1157962"/>
    <lineage>
        <taxon>Eukaryota</taxon>
        <taxon>Viridiplantae</taxon>
        <taxon>Chlorophyta</taxon>
        <taxon>core chlorophytes</taxon>
        <taxon>Chlorophyceae</taxon>
        <taxon>CS clade</taxon>
        <taxon>Chlamydomonadales</taxon>
        <taxon>Chlamydomonadaceae</taxon>
        <taxon>Chlamydomonas</taxon>
    </lineage>
</organism>
<dbReference type="STRING" id="1157962.A0A250XQK8"/>
<feature type="region of interest" description="Disordered" evidence="12">
    <location>
        <begin position="348"/>
        <end position="375"/>
    </location>
</feature>
<dbReference type="Proteomes" id="UP000232323">
    <property type="component" value="Unassembled WGS sequence"/>
</dbReference>
<evidence type="ECO:0000313" key="14">
    <source>
        <dbReference type="Proteomes" id="UP000232323"/>
    </source>
</evidence>
<evidence type="ECO:0000256" key="5">
    <source>
        <dbReference type="ARBA" id="ARBA00022737"/>
    </source>
</evidence>
<comment type="similarity">
    <text evidence="2">Belongs to the POC5 family.</text>
</comment>
<evidence type="ECO:0000256" key="6">
    <source>
        <dbReference type="ARBA" id="ARBA00023054"/>
    </source>
</evidence>
<evidence type="ECO:0000256" key="10">
    <source>
        <dbReference type="ARBA" id="ARBA00049959"/>
    </source>
</evidence>
<keyword evidence="14" id="KW-1185">Reference proteome</keyword>
<feature type="compositionally biased region" description="Polar residues" evidence="12">
    <location>
        <begin position="365"/>
        <end position="375"/>
    </location>
</feature>
<evidence type="ECO:0000256" key="8">
    <source>
        <dbReference type="ARBA" id="ARBA00023306"/>
    </source>
</evidence>
<protein>
    <recommendedName>
        <fullName evidence="3">Centrosomal protein POC5</fullName>
    </recommendedName>
    <alternativeName>
        <fullName evidence="9">Protein of centriole 5</fullName>
    </alternativeName>
</protein>
<dbReference type="PANTHER" id="PTHR28618">
    <property type="entry name" value="CENTROSOMAL PROTEIN POC5"/>
    <property type="match status" value="1"/>
</dbReference>
<dbReference type="PANTHER" id="PTHR28618:SF1">
    <property type="entry name" value="CENTROSOMAL PROTEIN POC5"/>
    <property type="match status" value="1"/>
</dbReference>
<keyword evidence="4" id="KW-0963">Cytoplasm</keyword>
<accession>A0A250XQK8</accession>
<keyword evidence="8" id="KW-0131">Cell cycle</keyword>
<comment type="function">
    <text evidence="10">Essential for the assembly of the distal half of centrioles, required for centriole elongation. Acts as a negative regulator of centriole elongation.</text>
</comment>
<dbReference type="OrthoDB" id="10064898at2759"/>
<evidence type="ECO:0000256" key="2">
    <source>
        <dbReference type="ARBA" id="ARBA00010411"/>
    </source>
</evidence>
<evidence type="ECO:0000256" key="1">
    <source>
        <dbReference type="ARBA" id="ARBA00004114"/>
    </source>
</evidence>
<feature type="coiled-coil region" evidence="11">
    <location>
        <begin position="133"/>
        <end position="160"/>
    </location>
</feature>
<evidence type="ECO:0000256" key="9">
    <source>
        <dbReference type="ARBA" id="ARBA00031694"/>
    </source>
</evidence>
<feature type="region of interest" description="Disordered" evidence="12">
    <location>
        <begin position="54"/>
        <end position="77"/>
    </location>
</feature>
<name>A0A250XQK8_9CHLO</name>
<reference evidence="13 14" key="1">
    <citation type="submission" date="2017-08" db="EMBL/GenBank/DDBJ databases">
        <title>Acidophilic green algal genome provides insights into adaptation to an acidic environment.</title>
        <authorList>
            <person name="Hirooka S."/>
            <person name="Hirose Y."/>
            <person name="Kanesaki Y."/>
            <person name="Higuchi S."/>
            <person name="Fujiwara T."/>
            <person name="Onuma R."/>
            <person name="Era A."/>
            <person name="Ohbayashi R."/>
            <person name="Uzuka A."/>
            <person name="Nozaki H."/>
            <person name="Yoshikawa H."/>
            <person name="Miyagishima S.Y."/>
        </authorList>
    </citation>
    <scope>NUCLEOTIDE SEQUENCE [LARGE SCALE GENOMIC DNA]</scope>
    <source>
        <strain evidence="13 14">NIES-2499</strain>
    </source>
</reference>
<comment type="subcellular location">
    <subcellularLocation>
        <location evidence="1">Cytoplasm</location>
        <location evidence="1">Cytoskeleton</location>
        <location evidence="1">Microtubule organizing center</location>
        <location evidence="1">Centrosome</location>
        <location evidence="1">Centriole</location>
    </subcellularLocation>
</comment>
<evidence type="ECO:0000313" key="13">
    <source>
        <dbReference type="EMBL" id="GAX85222.1"/>
    </source>
</evidence>
<comment type="caution">
    <text evidence="13">The sequence shown here is derived from an EMBL/GenBank/DDBJ whole genome shotgun (WGS) entry which is preliminary data.</text>
</comment>
<keyword evidence="7" id="KW-0206">Cytoskeleton</keyword>
<evidence type="ECO:0000256" key="7">
    <source>
        <dbReference type="ARBA" id="ARBA00023212"/>
    </source>
</evidence>
<keyword evidence="6 11" id="KW-0175">Coiled coil</keyword>
<evidence type="ECO:0000256" key="3">
    <source>
        <dbReference type="ARBA" id="ARBA00014910"/>
    </source>
</evidence>